<feature type="transmembrane region" description="Helical" evidence="1">
    <location>
        <begin position="219"/>
        <end position="236"/>
    </location>
</feature>
<dbReference type="Pfam" id="PF13367">
    <property type="entry name" value="PrsW-protease"/>
    <property type="match status" value="1"/>
</dbReference>
<dbReference type="GO" id="GO:0008233">
    <property type="term" value="F:peptidase activity"/>
    <property type="evidence" value="ECO:0007669"/>
    <property type="project" value="InterPro"/>
</dbReference>
<dbReference type="EMBL" id="BLAE01000059">
    <property type="protein sequence ID" value="GES14416.1"/>
    <property type="molecule type" value="Genomic_DNA"/>
</dbReference>
<proteinExistence type="predicted"/>
<evidence type="ECO:0008006" key="4">
    <source>
        <dbReference type="Google" id="ProtNLM"/>
    </source>
</evidence>
<keyword evidence="3" id="KW-1185">Reference proteome</keyword>
<evidence type="ECO:0000256" key="1">
    <source>
        <dbReference type="SAM" id="Phobius"/>
    </source>
</evidence>
<dbReference type="InterPro" id="IPR026898">
    <property type="entry name" value="PrsW"/>
</dbReference>
<feature type="transmembrane region" description="Helical" evidence="1">
    <location>
        <begin position="7"/>
        <end position="26"/>
    </location>
</feature>
<dbReference type="PANTHER" id="PTHR36844:SF1">
    <property type="entry name" value="PROTEASE PRSW"/>
    <property type="match status" value="1"/>
</dbReference>
<feature type="transmembrane region" description="Helical" evidence="1">
    <location>
        <begin position="67"/>
        <end position="86"/>
    </location>
</feature>
<keyword evidence="1" id="KW-0812">Transmembrane</keyword>
<dbReference type="RefSeq" id="WP_155359596.1">
    <property type="nucleotide sequence ID" value="NZ_BAAAHL010000036.1"/>
</dbReference>
<name>A0A5M3X162_9ACTN</name>
<keyword evidence="1" id="KW-1133">Transmembrane helix</keyword>
<sequence length="283" mass="30161">MTGRPAFWVWAVGCALGAYTTLITIVPQAGVFSSGALIGLVVLVPLLLVGFWLFHRIRPVRSHPVRYALMAVAWGGFGAFGVAFAANTAFLSLLRKTVGLEFADRWGNMIVAPIDEELAKVAGVALLALMVPHLISGPLAGFGYGALVGLGFQVVEDFLYVFNTITAAGGVHEVSDSLSSLFVRVALSAWWSHWAMTAVSGAGLGYLFGRVCRPMPRRVLVGAGGLALAMLMHAWWDSPALAGAFLIKGLPLLLVALIVFLLARHNERHRVPCTAQAEVQEAA</sequence>
<accession>A0A5M3X162</accession>
<feature type="transmembrane region" description="Helical" evidence="1">
    <location>
        <begin position="182"/>
        <end position="207"/>
    </location>
</feature>
<dbReference type="PANTHER" id="PTHR36844">
    <property type="entry name" value="PROTEASE PRSW"/>
    <property type="match status" value="1"/>
</dbReference>
<feature type="transmembrane region" description="Helical" evidence="1">
    <location>
        <begin position="242"/>
        <end position="263"/>
    </location>
</feature>
<dbReference type="OrthoDB" id="9785431at2"/>
<evidence type="ECO:0000313" key="3">
    <source>
        <dbReference type="Proteomes" id="UP000331127"/>
    </source>
</evidence>
<protein>
    <recommendedName>
        <fullName evidence="4">Protease PrsW</fullName>
    </recommendedName>
</protein>
<organism evidence="2 3">
    <name type="scientific">Acrocarpospora macrocephala</name>
    <dbReference type="NCBI Taxonomy" id="150177"/>
    <lineage>
        <taxon>Bacteria</taxon>
        <taxon>Bacillati</taxon>
        <taxon>Actinomycetota</taxon>
        <taxon>Actinomycetes</taxon>
        <taxon>Streptosporangiales</taxon>
        <taxon>Streptosporangiaceae</taxon>
        <taxon>Acrocarpospora</taxon>
    </lineage>
</organism>
<feature type="transmembrane region" description="Helical" evidence="1">
    <location>
        <begin position="32"/>
        <end position="55"/>
    </location>
</feature>
<evidence type="ECO:0000313" key="2">
    <source>
        <dbReference type="EMBL" id="GES14416.1"/>
    </source>
</evidence>
<comment type="caution">
    <text evidence="2">The sequence shown here is derived from an EMBL/GenBank/DDBJ whole genome shotgun (WGS) entry which is preliminary data.</text>
</comment>
<keyword evidence="1" id="KW-0472">Membrane</keyword>
<dbReference type="AlphaFoldDB" id="A0A5M3X162"/>
<gene>
    <name evidence="2" type="ORF">Amac_080130</name>
</gene>
<dbReference type="Proteomes" id="UP000331127">
    <property type="component" value="Unassembled WGS sequence"/>
</dbReference>
<reference evidence="2 3" key="1">
    <citation type="submission" date="2019-10" db="EMBL/GenBank/DDBJ databases">
        <title>Whole genome shotgun sequence of Acrocarpospora macrocephala NBRC 16266.</title>
        <authorList>
            <person name="Ichikawa N."/>
            <person name="Kimura A."/>
            <person name="Kitahashi Y."/>
            <person name="Komaki H."/>
            <person name="Oguchi A."/>
        </authorList>
    </citation>
    <scope>NUCLEOTIDE SEQUENCE [LARGE SCALE GENOMIC DNA]</scope>
    <source>
        <strain evidence="2 3">NBRC 16266</strain>
    </source>
</reference>